<organism evidence="1 2">
    <name type="scientific">Araneus ventricosus</name>
    <name type="common">Orbweaver spider</name>
    <name type="synonym">Epeira ventricosa</name>
    <dbReference type="NCBI Taxonomy" id="182803"/>
    <lineage>
        <taxon>Eukaryota</taxon>
        <taxon>Metazoa</taxon>
        <taxon>Ecdysozoa</taxon>
        <taxon>Arthropoda</taxon>
        <taxon>Chelicerata</taxon>
        <taxon>Arachnida</taxon>
        <taxon>Araneae</taxon>
        <taxon>Araneomorphae</taxon>
        <taxon>Entelegynae</taxon>
        <taxon>Araneoidea</taxon>
        <taxon>Araneidae</taxon>
        <taxon>Araneus</taxon>
    </lineage>
</organism>
<proteinExistence type="predicted"/>
<sequence>MASIIDAPAKCELRSVSRFLQAERTVQQKFTEDYDENFLSDGAVRERCRKFKYGRIDAHDEDGQVSKSVATEDLDQSVPRSFWNSLNGTSLITRRVAPT</sequence>
<name>A0A4Y2QL70_ARAVE</name>
<gene>
    <name evidence="1" type="ORF">AVEN_225728_1</name>
</gene>
<dbReference type="EMBL" id="BGPR01014180">
    <property type="protein sequence ID" value="GBN64074.1"/>
    <property type="molecule type" value="Genomic_DNA"/>
</dbReference>
<dbReference type="OrthoDB" id="6469635at2759"/>
<dbReference type="AlphaFoldDB" id="A0A4Y2QL70"/>
<evidence type="ECO:0000313" key="1">
    <source>
        <dbReference type="EMBL" id="GBN64074.1"/>
    </source>
</evidence>
<protein>
    <submittedName>
        <fullName evidence="1">Uncharacterized protein</fullName>
    </submittedName>
</protein>
<dbReference type="Proteomes" id="UP000499080">
    <property type="component" value="Unassembled WGS sequence"/>
</dbReference>
<evidence type="ECO:0000313" key="2">
    <source>
        <dbReference type="Proteomes" id="UP000499080"/>
    </source>
</evidence>
<comment type="caution">
    <text evidence="1">The sequence shown here is derived from an EMBL/GenBank/DDBJ whole genome shotgun (WGS) entry which is preliminary data.</text>
</comment>
<accession>A0A4Y2QL70</accession>
<reference evidence="1 2" key="1">
    <citation type="journal article" date="2019" name="Sci. Rep.">
        <title>Orb-weaving spider Araneus ventricosus genome elucidates the spidroin gene catalogue.</title>
        <authorList>
            <person name="Kono N."/>
            <person name="Nakamura H."/>
            <person name="Ohtoshi R."/>
            <person name="Moran D.A.P."/>
            <person name="Shinohara A."/>
            <person name="Yoshida Y."/>
            <person name="Fujiwara M."/>
            <person name="Mori M."/>
            <person name="Tomita M."/>
            <person name="Arakawa K."/>
        </authorList>
    </citation>
    <scope>NUCLEOTIDE SEQUENCE [LARGE SCALE GENOMIC DNA]</scope>
</reference>
<keyword evidence="2" id="KW-1185">Reference proteome</keyword>